<dbReference type="RefSeq" id="WP_189609247.1">
    <property type="nucleotide sequence ID" value="NZ_BMXR01000006.1"/>
</dbReference>
<dbReference type="Proteomes" id="UP000626148">
    <property type="component" value="Unassembled WGS sequence"/>
</dbReference>
<feature type="chain" id="PRO_5037459407" description="YtkA-like domain-containing protein" evidence="1">
    <location>
        <begin position="24"/>
        <end position="313"/>
    </location>
</feature>
<organism evidence="3 4">
    <name type="scientific">Saccharospirillum salsuginis</name>
    <dbReference type="NCBI Taxonomy" id="418750"/>
    <lineage>
        <taxon>Bacteria</taxon>
        <taxon>Pseudomonadati</taxon>
        <taxon>Pseudomonadota</taxon>
        <taxon>Gammaproteobacteria</taxon>
        <taxon>Oceanospirillales</taxon>
        <taxon>Saccharospirillaceae</taxon>
        <taxon>Saccharospirillum</taxon>
    </lineage>
</organism>
<evidence type="ECO:0000256" key="1">
    <source>
        <dbReference type="SAM" id="SignalP"/>
    </source>
</evidence>
<dbReference type="EMBL" id="BMXR01000006">
    <property type="protein sequence ID" value="GGX57057.1"/>
    <property type="molecule type" value="Genomic_DNA"/>
</dbReference>
<sequence>MSLNPLRIWLGALMCVWTFIAQAESEAHHHASDTDAQALMHKAGHILSQAQALELESVAVFRNANDLLNRIKTLRMTQRELAGTEQEAAFTDMVNALNTQREHWQTQGAHLRRYSGELKTEALGLMEIGFRQAWSDKVNLRGPMQLMPESGQVMAHNAQVRSVHPTMLNRMDDGPDTRQDAGMTMSMPGMSGQQAPEDLDISTFQASRNLNFFAHVEPITKPHPMVPLNEIHEWRLLISDADGQPLTGANIVIDGHMPGHVHGLPTQPRVTTEVAPGEYLIEGIKFQMTGWWVMQIDVTRGDIQDALVFNVVL</sequence>
<protein>
    <recommendedName>
        <fullName evidence="2">YtkA-like domain-containing protein</fullName>
    </recommendedName>
</protein>
<evidence type="ECO:0000313" key="4">
    <source>
        <dbReference type="Proteomes" id="UP000626148"/>
    </source>
</evidence>
<evidence type="ECO:0000313" key="3">
    <source>
        <dbReference type="EMBL" id="GGX57057.1"/>
    </source>
</evidence>
<keyword evidence="4" id="KW-1185">Reference proteome</keyword>
<comment type="caution">
    <text evidence="3">The sequence shown here is derived from an EMBL/GenBank/DDBJ whole genome shotgun (WGS) entry which is preliminary data.</text>
</comment>
<evidence type="ECO:0000259" key="2">
    <source>
        <dbReference type="Pfam" id="PF13115"/>
    </source>
</evidence>
<feature type="signal peptide" evidence="1">
    <location>
        <begin position="1"/>
        <end position="23"/>
    </location>
</feature>
<reference evidence="3" key="2">
    <citation type="submission" date="2020-09" db="EMBL/GenBank/DDBJ databases">
        <authorList>
            <person name="Sun Q."/>
            <person name="Kim S."/>
        </authorList>
    </citation>
    <scope>NUCLEOTIDE SEQUENCE</scope>
    <source>
        <strain evidence="3">KCTC 22169</strain>
    </source>
</reference>
<proteinExistence type="predicted"/>
<dbReference type="InterPro" id="IPR032693">
    <property type="entry name" value="YtkA-like_dom"/>
</dbReference>
<accession>A0A918KAZ7</accession>
<name>A0A918KAZ7_9GAMM</name>
<dbReference type="Pfam" id="PF13115">
    <property type="entry name" value="YtkA"/>
    <property type="match status" value="1"/>
</dbReference>
<reference evidence="3" key="1">
    <citation type="journal article" date="2014" name="Int. J. Syst. Evol. Microbiol.">
        <title>Complete genome sequence of Corynebacterium casei LMG S-19264T (=DSM 44701T), isolated from a smear-ripened cheese.</title>
        <authorList>
            <consortium name="US DOE Joint Genome Institute (JGI-PGF)"/>
            <person name="Walter F."/>
            <person name="Albersmeier A."/>
            <person name="Kalinowski J."/>
            <person name="Ruckert C."/>
        </authorList>
    </citation>
    <scope>NUCLEOTIDE SEQUENCE</scope>
    <source>
        <strain evidence="3">KCTC 22169</strain>
    </source>
</reference>
<dbReference type="AlphaFoldDB" id="A0A918KAZ7"/>
<keyword evidence="1" id="KW-0732">Signal</keyword>
<feature type="domain" description="YtkA-like" evidence="2">
    <location>
        <begin position="225"/>
        <end position="296"/>
    </location>
</feature>
<gene>
    <name evidence="3" type="ORF">GCM10007392_25700</name>
</gene>